<accession>A0ABU3BV40</accession>
<dbReference type="RefSeq" id="WP_311665781.1">
    <property type="nucleotide sequence ID" value="NZ_JAVRHT010000056.1"/>
</dbReference>
<gene>
    <name evidence="2" type="ORF">RM540_15495</name>
</gene>
<dbReference type="PROSITE" id="PS51257">
    <property type="entry name" value="PROKAR_LIPOPROTEIN"/>
    <property type="match status" value="1"/>
</dbReference>
<organism evidence="2 3">
    <name type="scientific">Rubrivirga litoralis</name>
    <dbReference type="NCBI Taxonomy" id="3075598"/>
    <lineage>
        <taxon>Bacteria</taxon>
        <taxon>Pseudomonadati</taxon>
        <taxon>Rhodothermota</taxon>
        <taxon>Rhodothermia</taxon>
        <taxon>Rhodothermales</taxon>
        <taxon>Rubricoccaceae</taxon>
        <taxon>Rubrivirga</taxon>
    </lineage>
</organism>
<protein>
    <submittedName>
        <fullName evidence="2">Uncharacterized protein</fullName>
    </submittedName>
</protein>
<feature type="signal peptide" evidence="1">
    <location>
        <begin position="1"/>
        <end position="21"/>
    </location>
</feature>
<keyword evidence="1" id="KW-0732">Signal</keyword>
<evidence type="ECO:0000313" key="3">
    <source>
        <dbReference type="Proteomes" id="UP001267426"/>
    </source>
</evidence>
<name>A0ABU3BV40_9BACT</name>
<comment type="caution">
    <text evidence="2">The sequence shown here is derived from an EMBL/GenBank/DDBJ whole genome shotgun (WGS) entry which is preliminary data.</text>
</comment>
<feature type="chain" id="PRO_5047454917" evidence="1">
    <location>
        <begin position="22"/>
        <end position="94"/>
    </location>
</feature>
<dbReference type="Proteomes" id="UP001267426">
    <property type="component" value="Unassembled WGS sequence"/>
</dbReference>
<evidence type="ECO:0000256" key="1">
    <source>
        <dbReference type="SAM" id="SignalP"/>
    </source>
</evidence>
<reference evidence="2 3" key="1">
    <citation type="submission" date="2023-09" db="EMBL/GenBank/DDBJ databases">
        <authorList>
            <person name="Rey-Velasco X."/>
        </authorList>
    </citation>
    <scope>NUCLEOTIDE SEQUENCE [LARGE SCALE GENOMIC DNA]</scope>
    <source>
        <strain evidence="2 3">F394</strain>
    </source>
</reference>
<keyword evidence="3" id="KW-1185">Reference proteome</keyword>
<proteinExistence type="predicted"/>
<evidence type="ECO:0000313" key="2">
    <source>
        <dbReference type="EMBL" id="MDT0633159.1"/>
    </source>
</evidence>
<dbReference type="EMBL" id="JAVRHT010000056">
    <property type="protein sequence ID" value="MDT0633159.1"/>
    <property type="molecule type" value="Genomic_DNA"/>
</dbReference>
<sequence length="94" mass="9327">MRALALALPLALAGCLPYSVGQTAETAPEGTLVVSQSAQFVPIDSPFGVSGGCEGDCPSDESGAGYMSLDAEVRVGVTERSDVGVRLVGGPGSA</sequence>